<comment type="caution">
    <text evidence="12">The sequence shown here is derived from an EMBL/GenBank/DDBJ whole genome shotgun (WGS) entry which is preliminary data.</text>
</comment>
<feature type="transmembrane region" description="Helical" evidence="10">
    <location>
        <begin position="453"/>
        <end position="473"/>
    </location>
</feature>
<dbReference type="GO" id="GO:0015648">
    <property type="term" value="F:lipid-linked peptidoglycan transporter activity"/>
    <property type="evidence" value="ECO:0007669"/>
    <property type="project" value="UniProtKB-UniRule"/>
</dbReference>
<keyword evidence="10" id="KW-0997">Cell inner membrane</keyword>
<dbReference type="Pfam" id="PF03023">
    <property type="entry name" value="MurJ"/>
    <property type="match status" value="1"/>
</dbReference>
<dbReference type="InterPro" id="IPR051050">
    <property type="entry name" value="Lipid_II_flippase_MurJ/MviN"/>
</dbReference>
<evidence type="ECO:0000256" key="8">
    <source>
        <dbReference type="ARBA" id="ARBA00060041"/>
    </source>
</evidence>
<dbReference type="GO" id="GO:0005886">
    <property type="term" value="C:plasma membrane"/>
    <property type="evidence" value="ECO:0007669"/>
    <property type="project" value="UniProtKB-SubCell"/>
</dbReference>
<evidence type="ECO:0000256" key="6">
    <source>
        <dbReference type="ARBA" id="ARBA00022989"/>
    </source>
</evidence>
<feature type="transmembrane region" description="Helical" evidence="10">
    <location>
        <begin position="241"/>
        <end position="266"/>
    </location>
</feature>
<evidence type="ECO:0000313" key="13">
    <source>
        <dbReference type="Proteomes" id="UP001150830"/>
    </source>
</evidence>
<organism evidence="12 13">
    <name type="scientific">Parathalassolituus penaei</name>
    <dbReference type="NCBI Taxonomy" id="2997323"/>
    <lineage>
        <taxon>Bacteria</taxon>
        <taxon>Pseudomonadati</taxon>
        <taxon>Pseudomonadota</taxon>
        <taxon>Gammaproteobacteria</taxon>
        <taxon>Oceanospirillales</taxon>
        <taxon>Oceanospirillaceae</taxon>
        <taxon>Parathalassolituus</taxon>
    </lineage>
</organism>
<keyword evidence="6 10" id="KW-1133">Transmembrane helix</keyword>
<dbReference type="GO" id="GO:0009252">
    <property type="term" value="P:peptidoglycan biosynthetic process"/>
    <property type="evidence" value="ECO:0007669"/>
    <property type="project" value="UniProtKB-UniRule"/>
</dbReference>
<evidence type="ECO:0000256" key="1">
    <source>
        <dbReference type="ARBA" id="ARBA00004651"/>
    </source>
</evidence>
<feature type="transmembrane region" description="Helical" evidence="10">
    <location>
        <begin position="201"/>
        <end position="221"/>
    </location>
</feature>
<dbReference type="PIRSF" id="PIRSF002869">
    <property type="entry name" value="MviN"/>
    <property type="match status" value="1"/>
</dbReference>
<evidence type="ECO:0000256" key="2">
    <source>
        <dbReference type="ARBA" id="ARBA00022475"/>
    </source>
</evidence>
<evidence type="ECO:0000256" key="3">
    <source>
        <dbReference type="ARBA" id="ARBA00022692"/>
    </source>
</evidence>
<keyword evidence="2 10" id="KW-1003">Cell membrane</keyword>
<name>A0A9X3EHM8_9GAMM</name>
<dbReference type="NCBIfam" id="TIGR01695">
    <property type="entry name" value="murJ_mviN"/>
    <property type="match status" value="1"/>
</dbReference>
<dbReference type="PRINTS" id="PR01806">
    <property type="entry name" value="VIRFACTRMVIN"/>
</dbReference>
<gene>
    <name evidence="10 12" type="primary">murJ</name>
    <name evidence="12" type="ORF">OUO13_04290</name>
</gene>
<sequence>MSDAGSATPEGGKPRSLLRSSSIVGVLTMLSRVLGLARDMVVAQYFGSHLDPFLVAFKIPNFFRRLFAEGAFSVAFVPVLTEYRTRRSLQEVQLLVSRVSGALGLALLLVTVLAILFADYLPWVFAPGFQSDPEKFALTGDLLRITFPYLFFIALTAFSGGVLNSYGRFAVPAFTPVLLNVTMIATTLWGSEWFEEPLYTLAWGVFFAGLVQWLFQMPFLARMQMLVRPTFVRKDEGVQRIIGLMIPALFGVSVSQINLLLDTVLASFLQSGSVSWLYYADRLNNLPLGIFAIAIGVVILPALSSRHANEEKDGFDRTLDWAVRMVILLAVPAALALTVLAGPMMSTLFYHGEMTPNDITQMTSATQAYAVGLLAFMLIKVLAPGFYARQDTRTPVRIGIVAMVANMVLNLILVWPLAHSGLALATSLSSYLNALMLYLALRKAGVMSPQPGWGAFMLKMLIANGLMMLFLLGLMGSFEQWLEWSTAERSWRLAGLVCGGGAVYLVVLLVAGLRPRHLRGASF</sequence>
<protein>
    <recommendedName>
        <fullName evidence="10">Probable lipid II flippase MurJ</fullName>
    </recommendedName>
</protein>
<dbReference type="GO" id="GO:0071555">
    <property type="term" value="P:cell wall organization"/>
    <property type="evidence" value="ECO:0007669"/>
    <property type="project" value="UniProtKB-UniRule"/>
</dbReference>
<feature type="transmembrane region" description="Helical" evidence="10">
    <location>
        <begin position="170"/>
        <end position="189"/>
    </location>
</feature>
<dbReference type="AlphaFoldDB" id="A0A9X3EHM8"/>
<feature type="transmembrane region" description="Helical" evidence="10">
    <location>
        <begin position="493"/>
        <end position="513"/>
    </location>
</feature>
<feature type="transmembrane region" description="Helical" evidence="10">
    <location>
        <begin position="365"/>
        <end position="383"/>
    </location>
</feature>
<comment type="pathway">
    <text evidence="10">Cell wall biogenesis; peptidoglycan biosynthesis.</text>
</comment>
<evidence type="ECO:0000256" key="10">
    <source>
        <dbReference type="HAMAP-Rule" id="MF_02078"/>
    </source>
</evidence>
<dbReference type="EMBL" id="JAPNOA010000016">
    <property type="protein sequence ID" value="MCY0964396.1"/>
    <property type="molecule type" value="Genomic_DNA"/>
</dbReference>
<reference evidence="12" key="1">
    <citation type="submission" date="2022-11" db="EMBL/GenBank/DDBJ databases">
        <title>Parathalassolutuus dongxingensis gen. nov., sp. nov., a novel member of family Oceanospirillaceae isolated from a coastal shrimp pond in Guangxi, China.</title>
        <authorList>
            <person name="Chen H."/>
        </authorList>
    </citation>
    <scope>NUCLEOTIDE SEQUENCE</scope>
    <source>
        <strain evidence="12">G-43</strain>
    </source>
</reference>
<keyword evidence="3 10" id="KW-0812">Transmembrane</keyword>
<feature type="transmembrane region" description="Helical" evidence="10">
    <location>
        <begin position="145"/>
        <end position="163"/>
    </location>
</feature>
<dbReference type="PANTHER" id="PTHR47019:SF1">
    <property type="entry name" value="LIPID II FLIPPASE MURJ"/>
    <property type="match status" value="1"/>
</dbReference>
<dbReference type="HAMAP" id="MF_02078">
    <property type="entry name" value="MurJ_MviN"/>
    <property type="match status" value="1"/>
</dbReference>
<keyword evidence="4 10" id="KW-0133">Cell shape</keyword>
<keyword evidence="7 10" id="KW-0472">Membrane</keyword>
<feature type="transmembrane region" description="Helical" evidence="10">
    <location>
        <begin position="325"/>
        <end position="345"/>
    </location>
</feature>
<feature type="transmembrane region" description="Helical" evidence="10">
    <location>
        <begin position="102"/>
        <end position="125"/>
    </location>
</feature>
<dbReference type="RefSeq" id="WP_283172613.1">
    <property type="nucleotide sequence ID" value="NZ_JAPNOA010000016.1"/>
</dbReference>
<feature type="transmembrane region" description="Helical" evidence="10">
    <location>
        <begin position="286"/>
        <end position="304"/>
    </location>
</feature>
<evidence type="ECO:0000256" key="11">
    <source>
        <dbReference type="PIRNR" id="PIRNR002869"/>
    </source>
</evidence>
<comment type="function">
    <text evidence="8 10 11">Involved in peptidoglycan biosynthesis. Transports lipid-linked peptidoglycan precursors from the inner to the outer leaflet of the cytoplasmic membrane.</text>
</comment>
<accession>A0A9X3EHM8</accession>
<proteinExistence type="inferred from homology"/>
<evidence type="ECO:0000313" key="12">
    <source>
        <dbReference type="EMBL" id="MCY0964396.1"/>
    </source>
</evidence>
<dbReference type="Proteomes" id="UP001150830">
    <property type="component" value="Unassembled WGS sequence"/>
</dbReference>
<keyword evidence="10 11" id="KW-0961">Cell wall biogenesis/degradation</keyword>
<feature type="transmembrane region" description="Helical" evidence="10">
    <location>
        <begin position="421"/>
        <end position="441"/>
    </location>
</feature>
<keyword evidence="10 11" id="KW-0813">Transport</keyword>
<comment type="subcellular location">
    <subcellularLocation>
        <location evidence="10">Cell inner membrane</location>
        <topology evidence="10">Multi-pass membrane protein</topology>
    </subcellularLocation>
    <subcellularLocation>
        <location evidence="1">Cell membrane</location>
        <topology evidence="1">Multi-pass membrane protein</topology>
    </subcellularLocation>
</comment>
<evidence type="ECO:0000256" key="4">
    <source>
        <dbReference type="ARBA" id="ARBA00022960"/>
    </source>
</evidence>
<dbReference type="GO" id="GO:0034204">
    <property type="term" value="P:lipid translocation"/>
    <property type="evidence" value="ECO:0007669"/>
    <property type="project" value="TreeGrafter"/>
</dbReference>
<evidence type="ECO:0000256" key="9">
    <source>
        <dbReference type="ARBA" id="ARBA00061532"/>
    </source>
</evidence>
<dbReference type="InterPro" id="IPR004268">
    <property type="entry name" value="MurJ"/>
</dbReference>
<evidence type="ECO:0000256" key="7">
    <source>
        <dbReference type="ARBA" id="ARBA00023136"/>
    </source>
</evidence>
<dbReference type="CDD" id="cd13123">
    <property type="entry name" value="MATE_MurJ_like"/>
    <property type="match status" value="1"/>
</dbReference>
<evidence type="ECO:0000256" key="5">
    <source>
        <dbReference type="ARBA" id="ARBA00022984"/>
    </source>
</evidence>
<keyword evidence="13" id="KW-1185">Reference proteome</keyword>
<dbReference type="PANTHER" id="PTHR47019">
    <property type="entry name" value="LIPID II FLIPPASE MURJ"/>
    <property type="match status" value="1"/>
</dbReference>
<keyword evidence="5 10" id="KW-0573">Peptidoglycan synthesis</keyword>
<comment type="similarity">
    <text evidence="9 10 11">Belongs to the MurJ/MviN family.</text>
</comment>
<feature type="transmembrane region" description="Helical" evidence="10">
    <location>
        <begin position="395"/>
        <end position="415"/>
    </location>
</feature>
<dbReference type="GO" id="GO:0008360">
    <property type="term" value="P:regulation of cell shape"/>
    <property type="evidence" value="ECO:0007669"/>
    <property type="project" value="UniProtKB-UniRule"/>
</dbReference>